<dbReference type="Gene3D" id="3.40.140.10">
    <property type="entry name" value="Cytidine Deaminase, domain 2"/>
    <property type="match status" value="1"/>
</dbReference>
<dbReference type="AlphaFoldDB" id="A0AAP2W571"/>
<dbReference type="Pfam" id="PF00383">
    <property type="entry name" value="dCMP_cyt_deam_1"/>
    <property type="match status" value="1"/>
</dbReference>
<dbReference type="EMBL" id="PGCK01000002">
    <property type="protein sequence ID" value="MCD1293862.1"/>
    <property type="molecule type" value="Genomic_DNA"/>
</dbReference>
<dbReference type="InterPro" id="IPR016193">
    <property type="entry name" value="Cytidine_deaminase-like"/>
</dbReference>
<comment type="caution">
    <text evidence="2">The sequence shown here is derived from an EMBL/GenBank/DDBJ whole genome shotgun (WGS) entry which is preliminary data.</text>
</comment>
<feature type="domain" description="CMP/dCMP-type deaminase" evidence="1">
    <location>
        <begin position="1"/>
        <end position="108"/>
    </location>
</feature>
<dbReference type="Proteomes" id="UP001320159">
    <property type="component" value="Unassembled WGS sequence"/>
</dbReference>
<evidence type="ECO:0000259" key="1">
    <source>
        <dbReference type="PROSITE" id="PS51747"/>
    </source>
</evidence>
<dbReference type="CDD" id="cd01285">
    <property type="entry name" value="nucleoside_deaminase"/>
    <property type="match status" value="1"/>
</dbReference>
<dbReference type="GO" id="GO:0047974">
    <property type="term" value="F:guanosine deaminase activity"/>
    <property type="evidence" value="ECO:0007669"/>
    <property type="project" value="TreeGrafter"/>
</dbReference>
<dbReference type="PANTHER" id="PTHR11079:SF161">
    <property type="entry name" value="CMP_DCMP-TYPE DEAMINASE DOMAIN-CONTAINING PROTEIN"/>
    <property type="match status" value="1"/>
</dbReference>
<gene>
    <name evidence="2" type="ORF">CUJ83_02470</name>
</gene>
<protein>
    <submittedName>
        <fullName evidence="2">Nucleoside deaminase</fullName>
    </submittedName>
</protein>
<dbReference type="PANTHER" id="PTHR11079">
    <property type="entry name" value="CYTOSINE DEAMINASE FAMILY MEMBER"/>
    <property type="match status" value="1"/>
</dbReference>
<sequence length="150" mass="16683">MRAAIEKAREGIKEGQTPFGACIVKDGKIISSAHNLVWENTDITAHAEIIAIREACEKLNTIDLSGCEIYTTCEPCTMCFSACHWAKIGKIVYGALIEDAKKAGFSELTIPNEDMKRLGNSPVEIVGNFMRGEALELFREWEKKGVKRVY</sequence>
<dbReference type="InterPro" id="IPR002125">
    <property type="entry name" value="CMP_dCMP_dom"/>
</dbReference>
<name>A0AAP2W571_9EURY</name>
<keyword evidence="3" id="KW-1185">Reference proteome</keyword>
<dbReference type="GO" id="GO:0006152">
    <property type="term" value="P:purine nucleoside catabolic process"/>
    <property type="evidence" value="ECO:0007669"/>
    <property type="project" value="TreeGrafter"/>
</dbReference>
<accession>A0AAP2W571</accession>
<evidence type="ECO:0000313" key="2">
    <source>
        <dbReference type="EMBL" id="MCD1293862.1"/>
    </source>
</evidence>
<evidence type="ECO:0000313" key="3">
    <source>
        <dbReference type="Proteomes" id="UP001320159"/>
    </source>
</evidence>
<dbReference type="PROSITE" id="PS51747">
    <property type="entry name" value="CYT_DCMP_DEAMINASES_2"/>
    <property type="match status" value="1"/>
</dbReference>
<dbReference type="SUPFAM" id="SSF53927">
    <property type="entry name" value="Cytidine deaminase-like"/>
    <property type="match status" value="1"/>
</dbReference>
<proteinExistence type="predicted"/>
<reference evidence="2 3" key="1">
    <citation type="submission" date="2017-11" db="EMBL/GenBank/DDBJ databases">
        <title>Isolation and Characterization of Family Methanocellaceae Species from Potential Methane Hydrate Area Offshore Southwestern Taiwan.</title>
        <authorList>
            <person name="Zhang W.-L."/>
            <person name="Chen W.-C."/>
            <person name="Lai M.-C."/>
            <person name="Chen S.-C."/>
        </authorList>
    </citation>
    <scope>NUCLEOTIDE SEQUENCE [LARGE SCALE GENOMIC DNA]</scope>
    <source>
        <strain evidence="2 3">CWC-04</strain>
    </source>
</reference>
<organism evidence="2 3">
    <name type="scientific">Methanooceanicella nereidis</name>
    <dbReference type="NCBI Taxonomy" id="2052831"/>
    <lineage>
        <taxon>Archaea</taxon>
        <taxon>Methanobacteriati</taxon>
        <taxon>Methanobacteriota</taxon>
        <taxon>Stenosarchaea group</taxon>
        <taxon>Methanomicrobia</taxon>
        <taxon>Methanocellales</taxon>
        <taxon>Methanocellaceae</taxon>
        <taxon>Methanooceanicella</taxon>
    </lineage>
</organism>